<accession>A0A511WMM0</accession>
<evidence type="ECO:0000259" key="1">
    <source>
        <dbReference type="PROSITE" id="PS51186"/>
    </source>
</evidence>
<organism evidence="2 3">
    <name type="scientific">Halobacillus faecis</name>
    <dbReference type="NCBI Taxonomy" id="360184"/>
    <lineage>
        <taxon>Bacteria</taxon>
        <taxon>Bacillati</taxon>
        <taxon>Bacillota</taxon>
        <taxon>Bacilli</taxon>
        <taxon>Bacillales</taxon>
        <taxon>Bacillaceae</taxon>
        <taxon>Halobacillus</taxon>
    </lineage>
</organism>
<dbReference type="Proteomes" id="UP000321886">
    <property type="component" value="Unassembled WGS sequence"/>
</dbReference>
<dbReference type="InterPro" id="IPR000182">
    <property type="entry name" value="GNAT_dom"/>
</dbReference>
<dbReference type="RefSeq" id="WP_146813113.1">
    <property type="nucleotide sequence ID" value="NZ_BJYD01000004.1"/>
</dbReference>
<dbReference type="InterPro" id="IPR016181">
    <property type="entry name" value="Acyl_CoA_acyltransferase"/>
</dbReference>
<proteinExistence type="predicted"/>
<sequence length="157" mass="17670">MRILNLEHLSTADKVDFFHTHWGGTKMVISSGVYECTNLDGFAALENERILGLITYIKKERECEIISLDSLVENKGIGTLLIQAVEAEAKRLGCSVLRVITTNDNIRALAFFQKRGFRMTEILHDAVQRARKIKPEIPAIGNHGIPIVDELLLKKEI</sequence>
<dbReference type="PROSITE" id="PS51186">
    <property type="entry name" value="GNAT"/>
    <property type="match status" value="1"/>
</dbReference>
<evidence type="ECO:0000313" key="2">
    <source>
        <dbReference type="EMBL" id="GEN52379.1"/>
    </source>
</evidence>
<feature type="domain" description="N-acetyltransferase" evidence="1">
    <location>
        <begin position="1"/>
        <end position="138"/>
    </location>
</feature>
<dbReference type="CDD" id="cd04301">
    <property type="entry name" value="NAT_SF"/>
    <property type="match status" value="1"/>
</dbReference>
<protein>
    <recommendedName>
        <fullName evidence="1">N-acetyltransferase domain-containing protein</fullName>
    </recommendedName>
</protein>
<evidence type="ECO:0000313" key="3">
    <source>
        <dbReference type="Proteomes" id="UP000321886"/>
    </source>
</evidence>
<dbReference type="SUPFAM" id="SSF55729">
    <property type="entry name" value="Acyl-CoA N-acyltransferases (Nat)"/>
    <property type="match status" value="1"/>
</dbReference>
<dbReference type="GO" id="GO:0016747">
    <property type="term" value="F:acyltransferase activity, transferring groups other than amino-acyl groups"/>
    <property type="evidence" value="ECO:0007669"/>
    <property type="project" value="InterPro"/>
</dbReference>
<dbReference type="EMBL" id="BJYD01000004">
    <property type="protein sequence ID" value="GEN52379.1"/>
    <property type="molecule type" value="Genomic_DNA"/>
</dbReference>
<dbReference type="OrthoDB" id="7365228at2"/>
<gene>
    <name evidence="2" type="primary">ydhI</name>
    <name evidence="2" type="ORF">HFA01_06410</name>
</gene>
<reference evidence="2 3" key="1">
    <citation type="submission" date="2019-07" db="EMBL/GenBank/DDBJ databases">
        <title>Whole genome shotgun sequence of Halobacillus faecis NBRC 103569.</title>
        <authorList>
            <person name="Hosoyama A."/>
            <person name="Uohara A."/>
            <person name="Ohji S."/>
            <person name="Ichikawa N."/>
        </authorList>
    </citation>
    <scope>NUCLEOTIDE SEQUENCE [LARGE SCALE GENOMIC DNA]</scope>
    <source>
        <strain evidence="2 3">NBRC 103569</strain>
    </source>
</reference>
<dbReference type="AlphaFoldDB" id="A0A511WMM0"/>
<name>A0A511WMM0_9BACI</name>
<comment type="caution">
    <text evidence="2">The sequence shown here is derived from an EMBL/GenBank/DDBJ whole genome shotgun (WGS) entry which is preliminary data.</text>
</comment>
<keyword evidence="3" id="KW-1185">Reference proteome</keyword>
<dbReference type="Gene3D" id="3.40.630.30">
    <property type="match status" value="1"/>
</dbReference>
<dbReference type="Pfam" id="PF00583">
    <property type="entry name" value="Acetyltransf_1"/>
    <property type="match status" value="1"/>
</dbReference>